<organism evidence="1 2">
    <name type="scientific">Candidatus Enterococcus murrayae</name>
    <dbReference type="NCBI Taxonomy" id="2815321"/>
    <lineage>
        <taxon>Bacteria</taxon>
        <taxon>Bacillati</taxon>
        <taxon>Bacillota</taxon>
        <taxon>Bacilli</taxon>
        <taxon>Lactobacillales</taxon>
        <taxon>Enterococcaceae</taxon>
        <taxon>Enterococcus</taxon>
    </lineage>
</organism>
<protein>
    <submittedName>
        <fullName evidence="1">Uncharacterized protein</fullName>
    </submittedName>
</protein>
<gene>
    <name evidence="1" type="ORF">JZO85_08140</name>
</gene>
<sequence>MKFKQIVVFSIKDYNKNKEKDGYFPQDGTIINAFVGFNGLNCVAVGYAK</sequence>
<proteinExistence type="predicted"/>
<comment type="caution">
    <text evidence="1">The sequence shown here is derived from an EMBL/GenBank/DDBJ whole genome shotgun (WGS) entry which is preliminary data.</text>
</comment>
<keyword evidence="2" id="KW-1185">Reference proteome</keyword>
<dbReference type="RefSeq" id="WP_207108012.1">
    <property type="nucleotide sequence ID" value="NZ_JAFLVR010000019.1"/>
</dbReference>
<dbReference type="EMBL" id="JAFLVR010000019">
    <property type="protein sequence ID" value="MBO0452234.1"/>
    <property type="molecule type" value="Genomic_DNA"/>
</dbReference>
<reference evidence="1 2" key="1">
    <citation type="submission" date="2021-03" db="EMBL/GenBank/DDBJ databases">
        <title>Enterococcal diversity collection.</title>
        <authorList>
            <person name="Gilmore M.S."/>
            <person name="Schwartzman J."/>
            <person name="Van Tyne D."/>
            <person name="Martin M."/>
            <person name="Earl A.M."/>
            <person name="Manson A.L."/>
            <person name="Straub T."/>
            <person name="Salamzade R."/>
            <person name="Saavedra J."/>
            <person name="Lebreton F."/>
            <person name="Prichula J."/>
            <person name="Schaufler K."/>
            <person name="Gaca A."/>
            <person name="Sgardioli B."/>
            <person name="Wagenaar J."/>
            <person name="Strong T."/>
        </authorList>
    </citation>
    <scope>NUCLEOTIDE SEQUENCE [LARGE SCALE GENOMIC DNA]</scope>
    <source>
        <strain evidence="1 2">MJM16</strain>
    </source>
</reference>
<evidence type="ECO:0000313" key="2">
    <source>
        <dbReference type="Proteomes" id="UP000664495"/>
    </source>
</evidence>
<accession>A0ABS3HH01</accession>
<name>A0ABS3HH01_9ENTE</name>
<dbReference type="Proteomes" id="UP000664495">
    <property type="component" value="Unassembled WGS sequence"/>
</dbReference>
<evidence type="ECO:0000313" key="1">
    <source>
        <dbReference type="EMBL" id="MBO0452234.1"/>
    </source>
</evidence>